<sequence length="178" mass="19530">MNDNVDIALAMCLEDLTLLDCSFHAAASLKGRTLERKLFVGNPEKRFSLDVKQRKNVLQATVNIQFGLVDHFDERAQGDLEVMHFGIVGGAVISAPIMGDAAIAPRHLAGADKPEDHRDQAMERAMRLEAIKAVYSMAIGKLAELSSMSPLGLITLPLIDSDEMLDDIVKRERDSSVK</sequence>
<evidence type="ECO:0000313" key="1">
    <source>
        <dbReference type="EMBL" id="HJG37658.1"/>
    </source>
</evidence>
<gene>
    <name evidence="1" type="ORF">K8V70_07360</name>
</gene>
<proteinExistence type="predicted"/>
<reference evidence="1" key="2">
    <citation type="submission" date="2021-09" db="EMBL/GenBank/DDBJ databases">
        <authorList>
            <person name="Gilroy R."/>
        </authorList>
    </citation>
    <scope>NUCLEOTIDE SEQUENCE</scope>
    <source>
        <strain evidence="1">ChiHjej13B12-9602</strain>
    </source>
</reference>
<comment type="caution">
    <text evidence="1">The sequence shown here is derived from an EMBL/GenBank/DDBJ whole genome shotgun (WGS) entry which is preliminary data.</text>
</comment>
<name>A0A921IU97_9ACTN</name>
<dbReference type="AlphaFoldDB" id="A0A921IU97"/>
<dbReference type="Proteomes" id="UP000753256">
    <property type="component" value="Unassembled WGS sequence"/>
</dbReference>
<protein>
    <submittedName>
        <fullName evidence="1">Uncharacterized protein</fullName>
    </submittedName>
</protein>
<evidence type="ECO:0000313" key="2">
    <source>
        <dbReference type="Proteomes" id="UP000753256"/>
    </source>
</evidence>
<accession>A0A921IU97</accession>
<dbReference type="RefSeq" id="WP_144744604.1">
    <property type="nucleotide sequence ID" value="NZ_DYUZ01000029.1"/>
</dbReference>
<organism evidence="1 2">
    <name type="scientific">Enorma phocaeensis</name>
    <dbReference type="NCBI Taxonomy" id="1871019"/>
    <lineage>
        <taxon>Bacteria</taxon>
        <taxon>Bacillati</taxon>
        <taxon>Actinomycetota</taxon>
        <taxon>Coriobacteriia</taxon>
        <taxon>Coriobacteriales</taxon>
        <taxon>Coriobacteriaceae</taxon>
        <taxon>Enorma</taxon>
    </lineage>
</organism>
<reference evidence="1" key="1">
    <citation type="journal article" date="2021" name="PeerJ">
        <title>Extensive microbial diversity within the chicken gut microbiome revealed by metagenomics and culture.</title>
        <authorList>
            <person name="Gilroy R."/>
            <person name="Ravi A."/>
            <person name="Getino M."/>
            <person name="Pursley I."/>
            <person name="Horton D.L."/>
            <person name="Alikhan N.F."/>
            <person name="Baker D."/>
            <person name="Gharbi K."/>
            <person name="Hall N."/>
            <person name="Watson M."/>
            <person name="Adriaenssens E.M."/>
            <person name="Foster-Nyarko E."/>
            <person name="Jarju S."/>
            <person name="Secka A."/>
            <person name="Antonio M."/>
            <person name="Oren A."/>
            <person name="Chaudhuri R.R."/>
            <person name="La Ragione R."/>
            <person name="Hildebrand F."/>
            <person name="Pallen M.J."/>
        </authorList>
    </citation>
    <scope>NUCLEOTIDE SEQUENCE</scope>
    <source>
        <strain evidence="1">ChiHjej13B12-9602</strain>
    </source>
</reference>
<dbReference type="EMBL" id="DYUZ01000029">
    <property type="protein sequence ID" value="HJG37658.1"/>
    <property type="molecule type" value="Genomic_DNA"/>
</dbReference>